<keyword evidence="6" id="KW-0408">Iron</keyword>
<accession>K6H3R1</accession>
<keyword evidence="4" id="KW-0410">Iron transport</keyword>
<keyword evidence="13" id="KW-0732">Signal</keyword>
<evidence type="ECO:0000256" key="2">
    <source>
        <dbReference type="ARBA" id="ARBA00022448"/>
    </source>
</evidence>
<evidence type="ECO:0000313" key="16">
    <source>
        <dbReference type="EMBL" id="EKO37123.1"/>
    </source>
</evidence>
<keyword evidence="5 11" id="KW-0812">Transmembrane</keyword>
<evidence type="ECO:0000256" key="1">
    <source>
        <dbReference type="ARBA" id="ARBA00004571"/>
    </source>
</evidence>
<dbReference type="InterPro" id="IPR036942">
    <property type="entry name" value="Beta-barrel_TonB_sf"/>
</dbReference>
<dbReference type="STRING" id="1208365.B273_0326"/>
<keyword evidence="2 11" id="KW-0813">Transport</keyword>
<dbReference type="PANTHER" id="PTHR32552:SF81">
    <property type="entry name" value="TONB-DEPENDENT OUTER MEMBRANE RECEPTOR"/>
    <property type="match status" value="1"/>
</dbReference>
<comment type="subcellular location">
    <subcellularLocation>
        <location evidence="1 11">Cell outer membrane</location>
        <topology evidence="1 11">Multi-pass membrane protein</topology>
    </subcellularLocation>
</comment>
<dbReference type="GO" id="GO:0006826">
    <property type="term" value="P:iron ion transport"/>
    <property type="evidence" value="ECO:0007669"/>
    <property type="project" value="UniProtKB-KW"/>
</dbReference>
<sequence>MKFIKLSLLVLPFMVMADNPIVPMDVDAVEEKATEEVAQVEERSVSVTQYESSSSYSDAGGIEDVIVTATRRETDIMETPLAISAVTQDELTRYGISNIKDLSYSLPGLAIQNSDTNAPIITLRGIRSNNVTEVGDPAVGVHVDGLYQSRPQGAQALMFDLERAELARGPQGTLFGRNSIAGSLNIITAKPNLEVQGGSITVNAGRYEERGIQGHYNLPITDDIAIRFAFSDQSKDSYLDGYYDPNGIDHRFLPANVLSQAATVDTCGQRRGNSAYAWFLGCNNPERADDAAPGFDQGYQYASAYKAIKADPSTFYNNVDNHAFRVSALFIIDDTSDLNFQYEIFQDDGAGWMNGFDCDMIKNRTGRTFGGAPSKAANTCADILGAGSSEYTAFVNTPGVNDLQIESMRWIYNKDFGDVQMVAKLGTQALEQYSQFDIDGGRNEWQMAMVLNDYKADSTTLDVQFTGASETLSWVVGAFYLEEENDMEAFFHATFNGDNIFIQPDRTIESKALFGQATMKLRDDLYLTLGIRHSEDDKSDVGGKNYECSIWNSCYPSGEIWGNRQLFMPTLNALEPDFHIAGGKYAGINCTNFGGPYGGNPNHPYLGATGCMVQTANNATSQSYNSTDWRIGLDWDVSDNSFIYTYLATGYKAGSIADEAVRGANTLHPEGPGSSVNTSYGPEEATTFELGYKGKFLENRLSLSANYYHTVYDGKQFTGNVPYDVIAATEYDIDTQTLVDVQQVVTFWGTQNFGEQEMQGLEVEFDFIPYDGGRLSGWVTTMDTEVTEDYNTQWYYGQDAYFGRPDYDTSVANVPENYVNLKGNEAPYSPNLAFTVKYEHTFNLGSMGQITPAINYHWQAEDYLTIWNADKHINDDGGYGGYGCVNPSADDGCGYGFYDLPGYFSDSTDIFGDQRSSWSMVDLIVTYKPAGDAPWYAQAFAYNVTDEVISYWRGVEAGVPSGAFSAPTQYGVRVGYYW</sequence>
<dbReference type="PATRIC" id="fig|1208365.4.peg.326"/>
<dbReference type="Proteomes" id="UP000010310">
    <property type="component" value="Unassembled WGS sequence"/>
</dbReference>
<dbReference type="InterPro" id="IPR000531">
    <property type="entry name" value="Beta-barrel_TonB"/>
</dbReference>
<keyword evidence="16" id="KW-0675">Receptor</keyword>
<evidence type="ECO:0000256" key="10">
    <source>
        <dbReference type="ARBA" id="ARBA00023237"/>
    </source>
</evidence>
<dbReference type="InterPro" id="IPR037066">
    <property type="entry name" value="Plug_dom_sf"/>
</dbReference>
<keyword evidence="7" id="KW-0406">Ion transport</keyword>
<comment type="caution">
    <text evidence="16">The sequence shown here is derived from an EMBL/GenBank/DDBJ whole genome shotgun (WGS) entry which is preliminary data.</text>
</comment>
<reference evidence="16 17" key="1">
    <citation type="submission" date="2012-09" db="EMBL/GenBank/DDBJ databases">
        <authorList>
            <person name="Dupont C.L."/>
            <person name="Rusch D.B."/>
            <person name="Lombardo M.-J."/>
            <person name="Novotny M."/>
            <person name="Yee-Greenbaum J."/>
            <person name="Laskin R."/>
        </authorList>
    </citation>
    <scope>NUCLEOTIDE SEQUENCE [LARGE SCALE GENOMIC DNA]</scope>
    <source>
        <strain evidence="16">SAR86E</strain>
    </source>
</reference>
<dbReference type="InterPro" id="IPR039426">
    <property type="entry name" value="TonB-dep_rcpt-like"/>
</dbReference>
<evidence type="ECO:0000256" key="6">
    <source>
        <dbReference type="ARBA" id="ARBA00023004"/>
    </source>
</evidence>
<feature type="domain" description="TonB-dependent receptor plug" evidence="15">
    <location>
        <begin position="76"/>
        <end position="182"/>
    </location>
</feature>
<keyword evidence="17" id="KW-1185">Reference proteome</keyword>
<evidence type="ECO:0000256" key="12">
    <source>
        <dbReference type="RuleBase" id="RU003357"/>
    </source>
</evidence>
<dbReference type="Gene3D" id="2.40.170.20">
    <property type="entry name" value="TonB-dependent receptor, beta-barrel domain"/>
    <property type="match status" value="1"/>
</dbReference>
<evidence type="ECO:0000256" key="5">
    <source>
        <dbReference type="ARBA" id="ARBA00022692"/>
    </source>
</evidence>
<keyword evidence="8 12" id="KW-0798">TonB box</keyword>
<dbReference type="EMBL" id="AMWX01000001">
    <property type="protein sequence ID" value="EKO37123.1"/>
    <property type="molecule type" value="Genomic_DNA"/>
</dbReference>
<protein>
    <submittedName>
        <fullName evidence="16">TonB-dependent receptor plug domain protein</fullName>
    </submittedName>
</protein>
<dbReference type="SUPFAM" id="SSF56935">
    <property type="entry name" value="Porins"/>
    <property type="match status" value="1"/>
</dbReference>
<dbReference type="Gene3D" id="2.170.130.10">
    <property type="entry name" value="TonB-dependent receptor, plug domain"/>
    <property type="match status" value="1"/>
</dbReference>
<feature type="chain" id="PRO_5003895154" evidence="13">
    <location>
        <begin position="18"/>
        <end position="978"/>
    </location>
</feature>
<evidence type="ECO:0000259" key="14">
    <source>
        <dbReference type="Pfam" id="PF00593"/>
    </source>
</evidence>
<dbReference type="PROSITE" id="PS52016">
    <property type="entry name" value="TONB_DEPENDENT_REC_3"/>
    <property type="match status" value="1"/>
</dbReference>
<organism evidence="16 17">
    <name type="scientific">SAR86 cluster bacterium SAR86E</name>
    <dbReference type="NCBI Taxonomy" id="1208365"/>
    <lineage>
        <taxon>Bacteria</taxon>
        <taxon>Pseudomonadati</taxon>
        <taxon>Pseudomonadota</taxon>
        <taxon>Gammaproteobacteria</taxon>
        <taxon>SAR86 cluster</taxon>
    </lineage>
</organism>
<keyword evidence="10 11" id="KW-0998">Cell outer membrane</keyword>
<dbReference type="Pfam" id="PF07715">
    <property type="entry name" value="Plug"/>
    <property type="match status" value="1"/>
</dbReference>
<dbReference type="GO" id="GO:0009279">
    <property type="term" value="C:cell outer membrane"/>
    <property type="evidence" value="ECO:0007669"/>
    <property type="project" value="UniProtKB-SubCell"/>
</dbReference>
<evidence type="ECO:0000256" key="3">
    <source>
        <dbReference type="ARBA" id="ARBA00022452"/>
    </source>
</evidence>
<evidence type="ECO:0000313" key="17">
    <source>
        <dbReference type="Proteomes" id="UP000010310"/>
    </source>
</evidence>
<dbReference type="InterPro" id="IPR012910">
    <property type="entry name" value="Plug_dom"/>
</dbReference>
<feature type="domain" description="TonB-dependent receptor-like beta-barrel" evidence="14">
    <location>
        <begin position="293"/>
        <end position="943"/>
    </location>
</feature>
<evidence type="ECO:0000259" key="15">
    <source>
        <dbReference type="Pfam" id="PF07715"/>
    </source>
</evidence>
<keyword evidence="9 11" id="KW-0472">Membrane</keyword>
<evidence type="ECO:0000256" key="7">
    <source>
        <dbReference type="ARBA" id="ARBA00023065"/>
    </source>
</evidence>
<dbReference type="AlphaFoldDB" id="K6H3R1"/>
<keyword evidence="3 11" id="KW-1134">Transmembrane beta strand</keyword>
<evidence type="ECO:0000256" key="8">
    <source>
        <dbReference type="ARBA" id="ARBA00023077"/>
    </source>
</evidence>
<evidence type="ECO:0000256" key="9">
    <source>
        <dbReference type="ARBA" id="ARBA00023136"/>
    </source>
</evidence>
<dbReference type="PANTHER" id="PTHR32552">
    <property type="entry name" value="FERRICHROME IRON RECEPTOR-RELATED"/>
    <property type="match status" value="1"/>
</dbReference>
<name>K6H3R1_9GAMM</name>
<gene>
    <name evidence="16" type="ORF">B273_0326</name>
</gene>
<evidence type="ECO:0000256" key="11">
    <source>
        <dbReference type="PROSITE-ProRule" id="PRU01360"/>
    </source>
</evidence>
<feature type="signal peptide" evidence="13">
    <location>
        <begin position="1"/>
        <end position="17"/>
    </location>
</feature>
<comment type="similarity">
    <text evidence="11 12">Belongs to the TonB-dependent receptor family.</text>
</comment>
<evidence type="ECO:0000256" key="4">
    <source>
        <dbReference type="ARBA" id="ARBA00022496"/>
    </source>
</evidence>
<evidence type="ECO:0000256" key="13">
    <source>
        <dbReference type="SAM" id="SignalP"/>
    </source>
</evidence>
<proteinExistence type="inferred from homology"/>
<dbReference type="Pfam" id="PF00593">
    <property type="entry name" value="TonB_dep_Rec_b-barrel"/>
    <property type="match status" value="1"/>
</dbReference>